<organism evidence="11 12">
    <name type="scientific">Sphenostylis stenocarpa</name>
    <dbReference type="NCBI Taxonomy" id="92480"/>
    <lineage>
        <taxon>Eukaryota</taxon>
        <taxon>Viridiplantae</taxon>
        <taxon>Streptophyta</taxon>
        <taxon>Embryophyta</taxon>
        <taxon>Tracheophyta</taxon>
        <taxon>Spermatophyta</taxon>
        <taxon>Magnoliopsida</taxon>
        <taxon>eudicotyledons</taxon>
        <taxon>Gunneridae</taxon>
        <taxon>Pentapetalae</taxon>
        <taxon>rosids</taxon>
        <taxon>fabids</taxon>
        <taxon>Fabales</taxon>
        <taxon>Fabaceae</taxon>
        <taxon>Papilionoideae</taxon>
        <taxon>50 kb inversion clade</taxon>
        <taxon>NPAAA clade</taxon>
        <taxon>indigoferoid/millettioid clade</taxon>
        <taxon>Phaseoleae</taxon>
        <taxon>Sphenostylis</taxon>
    </lineage>
</organism>
<keyword evidence="8" id="KW-0560">Oxidoreductase</keyword>
<evidence type="ECO:0000313" key="11">
    <source>
        <dbReference type="EMBL" id="CAJ1920033.1"/>
    </source>
</evidence>
<dbReference type="PANTHER" id="PTHR19375">
    <property type="entry name" value="HEAT SHOCK PROTEIN 70KDA"/>
    <property type="match status" value="1"/>
</dbReference>
<dbReference type="EC" id="1.13.11.20" evidence="4"/>
<name>A0AA86V7X8_9FABA</name>
<dbReference type="FunFam" id="3.30.420.40:FF:000028">
    <property type="entry name" value="heat shock 70 kDa protein-like"/>
    <property type="match status" value="1"/>
</dbReference>
<evidence type="ECO:0000256" key="5">
    <source>
        <dbReference type="ARBA" id="ARBA00022723"/>
    </source>
</evidence>
<evidence type="ECO:0000256" key="6">
    <source>
        <dbReference type="ARBA" id="ARBA00022741"/>
    </source>
</evidence>
<dbReference type="InterPro" id="IPR014710">
    <property type="entry name" value="RmlC-like_jellyroll"/>
</dbReference>
<dbReference type="Gene3D" id="2.60.34.10">
    <property type="entry name" value="Substrate Binding Domain Of DNAk, Chain A, domain 1"/>
    <property type="match status" value="1"/>
</dbReference>
<sequence>MEGGLVNNVGYVKRGIAKKKKQPHRRVKRPVSKTLQQLFHSCKETFKGPDTVPSPQDVQRLRHLLGDYNNMKPEDVGLSEDLQFFKPGNIVKENQRVTYTTVCKCDNFSLCIFFIPEGGVIPLHNHPGMTVFSKLLLGLMHIKSYDWVDSEVSDDNLLQPPSSQVRLAKLKTDKVLTSSCNTSVLYPTTGGNIHEFTAITPCAVLDVIGPPYSKEDGRDCSYYKDHPHVSFSNEKIGETKEENDNDRFAWLQEIDMPENSEMDGMEYLDTFKKMAKQNKEWAVGIDLGTTYSCVAVWQEQHQRVEIIHNDQGNNTTPSCVAFTDHERLIGDAAKNQAATNPENTIFDAKRLIGRKYGDAIIQKDKLLWPFKVVAGANDKPMICVKYKGQEKHLCAEEVSSMVLTKMRDIAEAYLETPVKNAVVTVPAYFNDSQRKATIDAGAIIGLKVIRIINEPTAAAIAYGLDKRNDCVGERNIFIFDFGGGTFDVSLLTIKDKVFQVKATAGNTYLGGEDIDNRMVNYFAEEMKRKNKMDVSGNPRALRRLRSACERAKRTLSYAVTATIEVDGLFQGIDLCSSISRAKFEEMNMDLFEECMETVERCLTDSKMDKSSVDDVVLVGGSSRIPKVQQLLQDFFKGKNLCKSINPDEAVAYGAAVQAALLSEGIKNVPDLVLKDVTPLSLGVSVRITDIMSVVIPRNTTIPVIKKEKYETSRDNQTSVLIKVYEGERARASDNNLLGFFTLSGFPLFPRGHPLLVTFSIDENGILSVSAEEETTGNRNEITIKNDKGRLSAAQISTMMQEAENYKSEDNKFLRKANAINDLDSYVYKVKNALKREDISSKFSSGEEMDISCSIARAIDMVDGVNQIEDIVVLEDCVNELKAIFERVAVMGKFVKEIEGLRNASMTNFADVKRLIGRRFSDPIIQDDLKLWPFKVIADSDDKPMIVVSYKGLEKHISAEEISSMILTKMREIAEAYLESQVKNVVVIVPAYFNDSHDKQPKMLPTAAALAYGLDKRPSCVEERTIFIFDLGGGTFDVSLLTIKGDVFEVKATAGDTHLGGEDLDNRMVKYFVEEFKRKNKVDISRNPRALRRLRTACERAKRTLSYAVDTTIEVDA</sequence>
<dbReference type="GO" id="GO:0046872">
    <property type="term" value="F:metal ion binding"/>
    <property type="evidence" value="ECO:0007669"/>
    <property type="project" value="UniProtKB-KW"/>
</dbReference>
<dbReference type="InterPro" id="IPR029048">
    <property type="entry name" value="HSP70_C_sf"/>
</dbReference>
<evidence type="ECO:0000256" key="8">
    <source>
        <dbReference type="ARBA" id="ARBA00023002"/>
    </source>
</evidence>
<dbReference type="Gene3D" id="3.90.640.10">
    <property type="entry name" value="Actin, Chain A, domain 4"/>
    <property type="match status" value="2"/>
</dbReference>
<dbReference type="SUPFAM" id="SSF100920">
    <property type="entry name" value="Heat shock protein 70kD (HSP70), peptide-binding domain"/>
    <property type="match status" value="1"/>
</dbReference>
<dbReference type="GO" id="GO:0140662">
    <property type="term" value="F:ATP-dependent protein folding chaperone"/>
    <property type="evidence" value="ECO:0007669"/>
    <property type="project" value="InterPro"/>
</dbReference>
<dbReference type="Proteomes" id="UP001189624">
    <property type="component" value="Chromosome 1"/>
</dbReference>
<dbReference type="FunFam" id="2.60.34.10:FF:000012">
    <property type="entry name" value="Heat shock 70 kDa protein"/>
    <property type="match status" value="1"/>
</dbReference>
<evidence type="ECO:0000256" key="1">
    <source>
        <dbReference type="ARBA" id="ARBA00001954"/>
    </source>
</evidence>
<dbReference type="InterPro" id="IPR043129">
    <property type="entry name" value="ATPase_NBD"/>
</dbReference>
<protein>
    <recommendedName>
        <fullName evidence="4">cysteine dioxygenase</fullName>
        <ecNumber evidence="4">1.13.11.20</ecNumber>
    </recommendedName>
</protein>
<dbReference type="FunFam" id="3.90.640.10:FF:000002">
    <property type="entry name" value="Heat shock 70 kDa"/>
    <property type="match status" value="1"/>
</dbReference>
<dbReference type="PROSITE" id="PS00297">
    <property type="entry name" value="HSP70_1"/>
    <property type="match status" value="1"/>
</dbReference>
<evidence type="ECO:0000256" key="10">
    <source>
        <dbReference type="ARBA" id="ARBA00024284"/>
    </source>
</evidence>
<keyword evidence="5" id="KW-0479">Metal-binding</keyword>
<dbReference type="SUPFAM" id="SSF51182">
    <property type="entry name" value="RmlC-like cupins"/>
    <property type="match status" value="1"/>
</dbReference>
<keyword evidence="6" id="KW-0547">Nucleotide-binding</keyword>
<dbReference type="GO" id="GO:0005524">
    <property type="term" value="F:ATP binding"/>
    <property type="evidence" value="ECO:0007669"/>
    <property type="project" value="UniProtKB-KW"/>
</dbReference>
<keyword evidence="12" id="KW-1185">Reference proteome</keyword>
<evidence type="ECO:0000256" key="7">
    <source>
        <dbReference type="ARBA" id="ARBA00022840"/>
    </source>
</evidence>
<comment type="similarity">
    <text evidence="2">Belongs to the cysteine dioxygenase family.</text>
</comment>
<evidence type="ECO:0000256" key="4">
    <source>
        <dbReference type="ARBA" id="ARBA00013133"/>
    </source>
</evidence>
<evidence type="ECO:0000313" key="12">
    <source>
        <dbReference type="Proteomes" id="UP001189624"/>
    </source>
</evidence>
<gene>
    <name evidence="11" type="ORF">AYBTSS11_LOCUS3732</name>
</gene>
<comment type="similarity">
    <text evidence="3">Belongs to the heat shock protein 70 family.</text>
</comment>
<proteinExistence type="inferred from homology"/>
<comment type="catalytic activity">
    <reaction evidence="10">
        <text>L-cysteine + O2 = 3-sulfino-L-alanine + H(+)</text>
        <dbReference type="Rhea" id="RHEA:20441"/>
        <dbReference type="ChEBI" id="CHEBI:15378"/>
        <dbReference type="ChEBI" id="CHEBI:15379"/>
        <dbReference type="ChEBI" id="CHEBI:35235"/>
        <dbReference type="ChEBI" id="CHEBI:61085"/>
        <dbReference type="EC" id="1.13.11.20"/>
    </reaction>
    <physiologicalReaction direction="left-to-right" evidence="10">
        <dbReference type="Rhea" id="RHEA:20442"/>
    </physiologicalReaction>
</comment>
<dbReference type="Gramene" id="rna-AYBTSS11_LOCUS3732">
    <property type="protein sequence ID" value="CAJ1920033.1"/>
    <property type="gene ID" value="gene-AYBTSS11_LOCUS3732"/>
</dbReference>
<accession>A0AA86V7X8</accession>
<dbReference type="FunFam" id="3.90.640.10:FF:000010">
    <property type="entry name" value="heat shock 70 kDa protein 14"/>
    <property type="match status" value="1"/>
</dbReference>
<dbReference type="SUPFAM" id="SSF53067">
    <property type="entry name" value="Actin-like ATPase domain"/>
    <property type="match status" value="4"/>
</dbReference>
<dbReference type="Gene3D" id="2.60.120.10">
    <property type="entry name" value="Jelly Rolls"/>
    <property type="match status" value="1"/>
</dbReference>
<dbReference type="SUPFAM" id="SSF100934">
    <property type="entry name" value="Heat shock protein 70kD (HSP70), C-terminal subdomain"/>
    <property type="match status" value="1"/>
</dbReference>
<dbReference type="InterPro" id="IPR011051">
    <property type="entry name" value="RmlC_Cupin_sf"/>
</dbReference>
<dbReference type="InterPro" id="IPR018181">
    <property type="entry name" value="Heat_shock_70_CS"/>
</dbReference>
<evidence type="ECO:0000256" key="2">
    <source>
        <dbReference type="ARBA" id="ARBA00006622"/>
    </source>
</evidence>
<dbReference type="CDD" id="cd20289">
    <property type="entry name" value="cupin_ADO"/>
    <property type="match status" value="1"/>
</dbReference>
<dbReference type="Pfam" id="PF07847">
    <property type="entry name" value="PCO_ADO"/>
    <property type="match status" value="1"/>
</dbReference>
<dbReference type="InterPro" id="IPR012864">
    <property type="entry name" value="PCO/ADO"/>
</dbReference>
<dbReference type="PRINTS" id="PR00301">
    <property type="entry name" value="HEATSHOCK70"/>
</dbReference>
<dbReference type="AlphaFoldDB" id="A0AA86V7X8"/>
<comment type="cofactor">
    <cofactor evidence="1">
        <name>Fe(2+)</name>
        <dbReference type="ChEBI" id="CHEBI:29033"/>
    </cofactor>
</comment>
<dbReference type="PROSITE" id="PS01036">
    <property type="entry name" value="HSP70_3"/>
    <property type="match status" value="1"/>
</dbReference>
<dbReference type="GO" id="GO:0017172">
    <property type="term" value="F:cysteine dioxygenase activity"/>
    <property type="evidence" value="ECO:0007669"/>
    <property type="project" value="UniProtKB-EC"/>
</dbReference>
<dbReference type="InterPro" id="IPR013126">
    <property type="entry name" value="Hsp_70_fam"/>
</dbReference>
<dbReference type="Gene3D" id="3.30.30.30">
    <property type="match status" value="1"/>
</dbReference>
<dbReference type="InterPro" id="IPR029047">
    <property type="entry name" value="HSP70_peptide-bd_sf"/>
</dbReference>
<keyword evidence="7" id="KW-0067">ATP-binding</keyword>
<reference evidence="11" key="1">
    <citation type="submission" date="2023-10" db="EMBL/GenBank/DDBJ databases">
        <authorList>
            <person name="Domelevo Entfellner J.-B."/>
        </authorList>
    </citation>
    <scope>NUCLEOTIDE SEQUENCE</scope>
</reference>
<dbReference type="PROSITE" id="PS00329">
    <property type="entry name" value="HSP70_2"/>
    <property type="match status" value="2"/>
</dbReference>
<dbReference type="Gene3D" id="3.30.420.40">
    <property type="match status" value="3"/>
</dbReference>
<dbReference type="FunFam" id="3.30.30.30:FF:000001">
    <property type="entry name" value="heat shock 70 kDa protein-like"/>
    <property type="match status" value="2"/>
</dbReference>
<dbReference type="EMBL" id="OY731398">
    <property type="protein sequence ID" value="CAJ1920033.1"/>
    <property type="molecule type" value="Genomic_DNA"/>
</dbReference>
<evidence type="ECO:0000256" key="9">
    <source>
        <dbReference type="ARBA" id="ARBA00023004"/>
    </source>
</evidence>
<dbReference type="GO" id="GO:0070483">
    <property type="term" value="P:detection of hypoxia"/>
    <property type="evidence" value="ECO:0007669"/>
    <property type="project" value="UniProtKB-ARBA"/>
</dbReference>
<dbReference type="Pfam" id="PF00012">
    <property type="entry name" value="HSP70"/>
    <property type="match status" value="2"/>
</dbReference>
<dbReference type="FunFam" id="3.30.420.40:FF:000026">
    <property type="entry name" value="Heat shock protein 70"/>
    <property type="match status" value="1"/>
</dbReference>
<keyword evidence="9" id="KW-0408">Iron</keyword>
<evidence type="ECO:0000256" key="3">
    <source>
        <dbReference type="ARBA" id="ARBA00007381"/>
    </source>
</evidence>